<feature type="domain" description="HTH luxR-type" evidence="3">
    <location>
        <begin position="133"/>
        <end position="198"/>
    </location>
</feature>
<dbReference type="Proteomes" id="UP001057991">
    <property type="component" value="Chromosome"/>
</dbReference>
<dbReference type="SMART" id="SM00421">
    <property type="entry name" value="HTH_LUXR"/>
    <property type="match status" value="1"/>
</dbReference>
<dbReference type="Gene3D" id="3.40.50.2300">
    <property type="match status" value="1"/>
</dbReference>
<dbReference type="Gene3D" id="1.10.10.10">
    <property type="entry name" value="Winged helix-like DNA-binding domain superfamily/Winged helix DNA-binding domain"/>
    <property type="match status" value="1"/>
</dbReference>
<accession>A0A9Q9LZU0</accession>
<dbReference type="GO" id="GO:0006355">
    <property type="term" value="P:regulation of DNA-templated transcription"/>
    <property type="evidence" value="ECO:0007669"/>
    <property type="project" value="InterPro"/>
</dbReference>
<dbReference type="PRINTS" id="PR00038">
    <property type="entry name" value="HTHLUXR"/>
</dbReference>
<keyword evidence="2" id="KW-0597">Phosphoprotein</keyword>
<name>A0A9Q9LZU0_9RHOB</name>
<dbReference type="PROSITE" id="PS00622">
    <property type="entry name" value="HTH_LUXR_1"/>
    <property type="match status" value="1"/>
</dbReference>
<dbReference type="Pfam" id="PF00196">
    <property type="entry name" value="GerE"/>
    <property type="match status" value="1"/>
</dbReference>
<dbReference type="EMBL" id="CP080776">
    <property type="protein sequence ID" value="UWP95914.1"/>
    <property type="molecule type" value="Genomic_DNA"/>
</dbReference>
<sequence>MKILVAVEDPTLSNSLNTALDTLPFHERLLVSTSRQALEAVTHGPFDLIILDYQLPDLQGMNTVSRLSRAFAQTKMALVLRGGSLELAQRAQQAGANAVLSRELDATDLARVLPLALRGKYVTLLNDLFHVNGRRPLSHLSEREIQVLRGLCDGLQNKEIAHSFSIQEVTVKMHMRAVVRKLGAKNRTHAAMIARDLNLI</sequence>
<dbReference type="SUPFAM" id="SSF52172">
    <property type="entry name" value="CheY-like"/>
    <property type="match status" value="1"/>
</dbReference>
<dbReference type="AlphaFoldDB" id="A0A9Q9LZU0"/>
<dbReference type="PROSITE" id="PS50110">
    <property type="entry name" value="RESPONSE_REGULATORY"/>
    <property type="match status" value="1"/>
</dbReference>
<reference evidence="5" key="1">
    <citation type="submission" date="2021-08" db="EMBL/GenBank/DDBJ databases">
        <authorList>
            <person name="Nwanade C."/>
            <person name="Wang M."/>
            <person name="Masoudi A."/>
            <person name="Yu Z."/>
            <person name="Liu J."/>
        </authorList>
    </citation>
    <scope>NUCLEOTIDE SEQUENCE</scope>
    <source>
        <strain evidence="5">S056</strain>
    </source>
</reference>
<evidence type="ECO:0000259" key="3">
    <source>
        <dbReference type="PROSITE" id="PS50043"/>
    </source>
</evidence>
<dbReference type="SMART" id="SM00448">
    <property type="entry name" value="REC"/>
    <property type="match status" value="1"/>
</dbReference>
<dbReference type="InterPro" id="IPR036388">
    <property type="entry name" value="WH-like_DNA-bd_sf"/>
</dbReference>
<proteinExistence type="predicted"/>
<gene>
    <name evidence="5" type="ORF">K3X48_02635</name>
</gene>
<dbReference type="RefSeq" id="WP_259786253.1">
    <property type="nucleotide sequence ID" value="NZ_CP080774.1"/>
</dbReference>
<feature type="modified residue" description="4-aspartylphosphate" evidence="2">
    <location>
        <position position="52"/>
    </location>
</feature>
<organism evidence="5 6">
    <name type="scientific">Aliiroseovarius crassostreae</name>
    <dbReference type="NCBI Taxonomy" id="154981"/>
    <lineage>
        <taxon>Bacteria</taxon>
        <taxon>Pseudomonadati</taxon>
        <taxon>Pseudomonadota</taxon>
        <taxon>Alphaproteobacteria</taxon>
        <taxon>Rhodobacterales</taxon>
        <taxon>Paracoccaceae</taxon>
        <taxon>Aliiroseovarius</taxon>
    </lineage>
</organism>
<dbReference type="Pfam" id="PF00072">
    <property type="entry name" value="Response_reg"/>
    <property type="match status" value="1"/>
</dbReference>
<dbReference type="InterPro" id="IPR000792">
    <property type="entry name" value="Tscrpt_reg_LuxR_C"/>
</dbReference>
<protein>
    <submittedName>
        <fullName evidence="5">Response regulator transcription factor</fullName>
    </submittedName>
</protein>
<keyword evidence="1" id="KW-0238">DNA-binding</keyword>
<evidence type="ECO:0000256" key="1">
    <source>
        <dbReference type="ARBA" id="ARBA00023125"/>
    </source>
</evidence>
<dbReference type="InterPro" id="IPR016032">
    <property type="entry name" value="Sig_transdc_resp-reg_C-effctor"/>
</dbReference>
<evidence type="ECO:0000259" key="4">
    <source>
        <dbReference type="PROSITE" id="PS50110"/>
    </source>
</evidence>
<evidence type="ECO:0000313" key="6">
    <source>
        <dbReference type="Proteomes" id="UP001057991"/>
    </source>
</evidence>
<dbReference type="PANTHER" id="PTHR45566">
    <property type="entry name" value="HTH-TYPE TRANSCRIPTIONAL REGULATOR YHJB-RELATED"/>
    <property type="match status" value="1"/>
</dbReference>
<dbReference type="CDD" id="cd00156">
    <property type="entry name" value="REC"/>
    <property type="match status" value="1"/>
</dbReference>
<dbReference type="InterPro" id="IPR001789">
    <property type="entry name" value="Sig_transdc_resp-reg_receiver"/>
</dbReference>
<dbReference type="PANTHER" id="PTHR45566:SF2">
    <property type="entry name" value="NARL SUBFAMILY"/>
    <property type="match status" value="1"/>
</dbReference>
<dbReference type="CDD" id="cd06170">
    <property type="entry name" value="LuxR_C_like"/>
    <property type="match status" value="1"/>
</dbReference>
<dbReference type="InterPro" id="IPR051015">
    <property type="entry name" value="EvgA-like"/>
</dbReference>
<dbReference type="GO" id="GO:0003677">
    <property type="term" value="F:DNA binding"/>
    <property type="evidence" value="ECO:0007669"/>
    <property type="project" value="UniProtKB-KW"/>
</dbReference>
<dbReference type="SUPFAM" id="SSF46894">
    <property type="entry name" value="C-terminal effector domain of the bipartite response regulators"/>
    <property type="match status" value="1"/>
</dbReference>
<evidence type="ECO:0000256" key="2">
    <source>
        <dbReference type="PROSITE-ProRule" id="PRU00169"/>
    </source>
</evidence>
<dbReference type="InterPro" id="IPR011006">
    <property type="entry name" value="CheY-like_superfamily"/>
</dbReference>
<evidence type="ECO:0000313" key="5">
    <source>
        <dbReference type="EMBL" id="UWP95914.1"/>
    </source>
</evidence>
<feature type="domain" description="Response regulatory" evidence="4">
    <location>
        <begin position="2"/>
        <end position="117"/>
    </location>
</feature>
<dbReference type="PROSITE" id="PS50043">
    <property type="entry name" value="HTH_LUXR_2"/>
    <property type="match status" value="1"/>
</dbReference>
<dbReference type="GO" id="GO:0000160">
    <property type="term" value="P:phosphorelay signal transduction system"/>
    <property type="evidence" value="ECO:0007669"/>
    <property type="project" value="InterPro"/>
</dbReference>